<keyword evidence="2" id="KW-0004">4Fe-4S</keyword>
<dbReference type="STRING" id="694327.DFW101_0367"/>
<evidence type="ECO:0000313" key="11">
    <source>
        <dbReference type="Proteomes" id="UP000004662"/>
    </source>
</evidence>
<keyword evidence="5" id="KW-0408">Iron</keyword>
<dbReference type="PANTHER" id="PTHR43545:SF4">
    <property type="entry name" value="IRON-SULFUR PROTEIN"/>
    <property type="match status" value="1"/>
</dbReference>
<dbReference type="HOGENOM" id="CLU_043374_0_0_7"/>
<dbReference type="Gene3D" id="3.30.70.20">
    <property type="match status" value="2"/>
</dbReference>
<accession>G7QD78</accession>
<evidence type="ECO:0000256" key="5">
    <source>
        <dbReference type="ARBA" id="ARBA00023004"/>
    </source>
</evidence>
<dbReference type="OrthoDB" id="9789030at2"/>
<dbReference type="PROSITE" id="PS00198">
    <property type="entry name" value="4FE4S_FER_1"/>
    <property type="match status" value="1"/>
</dbReference>
<feature type="chain" id="PRO_5003503410" evidence="8">
    <location>
        <begin position="21"/>
        <end position="351"/>
    </location>
</feature>
<evidence type="ECO:0000256" key="4">
    <source>
        <dbReference type="ARBA" id="ARBA00022737"/>
    </source>
</evidence>
<dbReference type="InterPro" id="IPR054814">
    <property type="entry name" value="HmcB"/>
</dbReference>
<dbReference type="GO" id="GO:0051539">
    <property type="term" value="F:4 iron, 4 sulfur cluster binding"/>
    <property type="evidence" value="ECO:0007669"/>
    <property type="project" value="UniProtKB-KW"/>
</dbReference>
<feature type="transmembrane region" description="Helical" evidence="7">
    <location>
        <begin position="262"/>
        <end position="283"/>
    </location>
</feature>
<dbReference type="CDD" id="cd10561">
    <property type="entry name" value="HybA_like"/>
    <property type="match status" value="1"/>
</dbReference>
<feature type="domain" description="4Fe-4S ferredoxin-type" evidence="9">
    <location>
        <begin position="131"/>
        <end position="160"/>
    </location>
</feature>
<evidence type="ECO:0000259" key="9">
    <source>
        <dbReference type="PROSITE" id="PS51379"/>
    </source>
</evidence>
<organism evidence="10 11">
    <name type="scientific">Solidesulfovibrio carbinoliphilus subsp. oakridgensis</name>
    <dbReference type="NCBI Taxonomy" id="694327"/>
    <lineage>
        <taxon>Bacteria</taxon>
        <taxon>Pseudomonadati</taxon>
        <taxon>Thermodesulfobacteriota</taxon>
        <taxon>Desulfovibrionia</taxon>
        <taxon>Desulfovibrionales</taxon>
        <taxon>Desulfovibrionaceae</taxon>
        <taxon>Solidesulfovibrio</taxon>
    </lineage>
</organism>
<name>G7QD78_9BACT</name>
<keyword evidence="4" id="KW-0677">Repeat</keyword>
<dbReference type="AlphaFoldDB" id="G7QD78"/>
<keyword evidence="6" id="KW-0411">Iron-sulfur</keyword>
<proteinExistence type="predicted"/>
<dbReference type="SUPFAM" id="SSF54862">
    <property type="entry name" value="4Fe-4S ferredoxins"/>
    <property type="match status" value="1"/>
</dbReference>
<dbReference type="GO" id="GO:0046872">
    <property type="term" value="F:metal ion binding"/>
    <property type="evidence" value="ECO:0007669"/>
    <property type="project" value="UniProtKB-KW"/>
</dbReference>
<evidence type="ECO:0000256" key="3">
    <source>
        <dbReference type="ARBA" id="ARBA00022723"/>
    </source>
</evidence>
<dbReference type="GO" id="GO:0030313">
    <property type="term" value="C:cell envelope"/>
    <property type="evidence" value="ECO:0007669"/>
    <property type="project" value="UniProtKB-SubCell"/>
</dbReference>
<comment type="subcellular location">
    <subcellularLocation>
        <location evidence="1">Cell envelope</location>
    </subcellularLocation>
</comment>
<dbReference type="Pfam" id="PF13247">
    <property type="entry name" value="Fer4_11"/>
    <property type="match status" value="1"/>
</dbReference>
<evidence type="ECO:0000256" key="6">
    <source>
        <dbReference type="ARBA" id="ARBA00023014"/>
    </source>
</evidence>
<evidence type="ECO:0000256" key="1">
    <source>
        <dbReference type="ARBA" id="ARBA00004196"/>
    </source>
</evidence>
<feature type="domain" description="4Fe-4S ferredoxin-type" evidence="9">
    <location>
        <begin position="38"/>
        <end position="68"/>
    </location>
</feature>
<dbReference type="InterPro" id="IPR051555">
    <property type="entry name" value="FDH_Electron_Transfer_Unit"/>
</dbReference>
<dbReference type="InterPro" id="IPR017900">
    <property type="entry name" value="4Fe4S_Fe_S_CS"/>
</dbReference>
<keyword evidence="7" id="KW-0472">Membrane</keyword>
<sequence>MKRRHFLGLMGAAGVSLTKAATAKAASGADVAGLPNANGVLFDATRCIGCRKCEAACNQVNDLPKPAKPFDDLTVMDTDRRTDAKSYTVVNKYVPKPGENPVFRKIQCNHCMEPACASACFVRAFKKMETGAVVYDASVCVGCRYCMVACPFNIPAYEYDKALTPRIMKCTLCHPRILEGKLPGCVEACPKQALQFGKRRELLNIAWDRIGASPDRYVEHVYGEHEMGGTNWITIAPKPSFAALGMDEHLGTTSAPELTAGALAAVPAVAGVWPVLLTGIYAITKRKDKIAEQEKKAAVEAAIAKASADAEAKLAEELTKAEVANKRRIEVEVKKALEAAHKESAEGGEDA</sequence>
<dbReference type="RefSeq" id="WP_009179830.1">
    <property type="nucleotide sequence ID" value="NZ_CM001368.1"/>
</dbReference>
<gene>
    <name evidence="10" type="ORF">DFW101_0367</name>
</gene>
<dbReference type="PROSITE" id="PS51379">
    <property type="entry name" value="4FE4S_FER_2"/>
    <property type="match status" value="2"/>
</dbReference>
<keyword evidence="11" id="KW-1185">Reference proteome</keyword>
<evidence type="ECO:0000256" key="7">
    <source>
        <dbReference type="SAM" id="Phobius"/>
    </source>
</evidence>
<dbReference type="InterPro" id="IPR017896">
    <property type="entry name" value="4Fe4S_Fe-S-bd"/>
</dbReference>
<reference evidence="11" key="1">
    <citation type="journal article" date="2015" name="Genome Announc.">
        <title>High-Quality Draft Genome Sequence of Desulfovibrio carbinoliphilus FW-101-2B, an Organic Acid-Oxidizing Sulfate-Reducing Bacterium Isolated from Uranium(VI)-Contaminated Groundwater.</title>
        <authorList>
            <person name="Ramsay B.D."/>
            <person name="Hwang C."/>
            <person name="Woo H.L."/>
            <person name="Carroll S.L."/>
            <person name="Lucas S."/>
            <person name="Han J."/>
            <person name="Lapidus A.L."/>
            <person name="Cheng J.F."/>
            <person name="Goodwin L.A."/>
            <person name="Pitluck S."/>
            <person name="Peters L."/>
            <person name="Chertkov O."/>
            <person name="Held B."/>
            <person name="Detter J.C."/>
            <person name="Han C.S."/>
            <person name="Tapia R."/>
            <person name="Land M.L."/>
            <person name="Hauser L.J."/>
            <person name="Kyrpides N.C."/>
            <person name="Ivanova N.N."/>
            <person name="Mikhailova N."/>
            <person name="Pagani I."/>
            <person name="Woyke T."/>
            <person name="Arkin A.P."/>
            <person name="Dehal P."/>
            <person name="Chivian D."/>
            <person name="Criddle C.S."/>
            <person name="Wu W."/>
            <person name="Chakraborty R."/>
            <person name="Hazen T.C."/>
            <person name="Fields M.W."/>
        </authorList>
    </citation>
    <scope>NUCLEOTIDE SEQUENCE [LARGE SCALE GENOMIC DNA]</scope>
    <source>
        <strain evidence="11">FW-101-2B</strain>
    </source>
</reference>
<dbReference type="NCBIfam" id="NF045715">
    <property type="entry name" value="sulf_resp_HmcB"/>
    <property type="match status" value="1"/>
</dbReference>
<evidence type="ECO:0000313" key="10">
    <source>
        <dbReference type="EMBL" id="EHJ46384.1"/>
    </source>
</evidence>
<dbReference type="EMBL" id="CM001368">
    <property type="protein sequence ID" value="EHJ46384.1"/>
    <property type="molecule type" value="Genomic_DNA"/>
</dbReference>
<keyword evidence="7" id="KW-1133">Transmembrane helix</keyword>
<dbReference type="eggNOG" id="COG0437">
    <property type="taxonomic scope" value="Bacteria"/>
</dbReference>
<dbReference type="Proteomes" id="UP000004662">
    <property type="component" value="Chromosome"/>
</dbReference>
<protein>
    <submittedName>
        <fullName evidence="10">HMC operon ORF 2 protein</fullName>
    </submittedName>
</protein>
<evidence type="ECO:0000256" key="8">
    <source>
        <dbReference type="SAM" id="SignalP"/>
    </source>
</evidence>
<feature type="signal peptide" evidence="8">
    <location>
        <begin position="1"/>
        <end position="20"/>
    </location>
</feature>
<keyword evidence="7" id="KW-0812">Transmembrane</keyword>
<dbReference type="PANTHER" id="PTHR43545">
    <property type="entry name" value="FORMATE DEHYDROGENASE, NITRATE-INDUCIBLE, IRON-SULFUR SUBUNIT"/>
    <property type="match status" value="1"/>
</dbReference>
<keyword evidence="8" id="KW-0732">Signal</keyword>
<evidence type="ECO:0000256" key="2">
    <source>
        <dbReference type="ARBA" id="ARBA00022485"/>
    </source>
</evidence>
<keyword evidence="3" id="KW-0479">Metal-binding</keyword>